<dbReference type="AlphaFoldDB" id="F6I763"/>
<dbReference type="GO" id="GO:0046961">
    <property type="term" value="F:proton-transporting ATPase activity, rotational mechanism"/>
    <property type="evidence" value="ECO:0007669"/>
    <property type="project" value="InterPro"/>
</dbReference>
<evidence type="ECO:0000256" key="4">
    <source>
        <dbReference type="ARBA" id="ARBA00022692"/>
    </source>
</evidence>
<comment type="function">
    <text evidence="8">Essential component of the vacuolar proton pump (V-ATPase), a multimeric enzyme that catalyzes the translocation of protons across the membranes. Required for assembly and activity of the V-ATPase.</text>
</comment>
<evidence type="ECO:0000313" key="10">
    <source>
        <dbReference type="Proteomes" id="UP000009183"/>
    </source>
</evidence>
<evidence type="ECO:0000256" key="1">
    <source>
        <dbReference type="ARBA" id="ARBA00004141"/>
    </source>
</evidence>
<accession>F6I763</accession>
<comment type="caution">
    <text evidence="8">Lacks conserved residue(s) required for the propagation of feature annotation.</text>
</comment>
<evidence type="ECO:0000256" key="6">
    <source>
        <dbReference type="ARBA" id="ARBA00023065"/>
    </source>
</evidence>
<gene>
    <name evidence="9" type="ordered locus">VIT_13s0175g00200</name>
</gene>
<evidence type="ECO:0000256" key="5">
    <source>
        <dbReference type="ARBA" id="ARBA00022989"/>
    </source>
</evidence>
<keyword evidence="7 8" id="KW-0472">Membrane</keyword>
<keyword evidence="3 8" id="KW-0813">Transport</keyword>
<keyword evidence="5 8" id="KW-1133">Transmembrane helix</keyword>
<dbReference type="PANTHER" id="PTHR11629">
    <property type="entry name" value="VACUOLAR PROTON ATPASES"/>
    <property type="match status" value="1"/>
</dbReference>
<keyword evidence="6 8" id="KW-0406">Ion transport</keyword>
<dbReference type="GO" id="GO:0033179">
    <property type="term" value="C:proton-transporting V-type ATPase, V0 domain"/>
    <property type="evidence" value="ECO:0007669"/>
    <property type="project" value="InterPro"/>
</dbReference>
<comment type="subcellular location">
    <subcellularLocation>
        <location evidence="1">Membrane</location>
        <topology evidence="1">Multi-pass membrane protein</topology>
    </subcellularLocation>
</comment>
<dbReference type="EMBL" id="FN596766">
    <property type="protein sequence ID" value="CCB62781.1"/>
    <property type="molecule type" value="Genomic_DNA"/>
</dbReference>
<keyword evidence="8" id="KW-0375">Hydrogen ion transport</keyword>
<dbReference type="STRING" id="29760.F6I763"/>
<reference evidence="10" key="1">
    <citation type="journal article" date="2007" name="Nature">
        <title>The grapevine genome sequence suggests ancestral hexaploidization in major angiosperm phyla.</title>
        <authorList>
            <consortium name="The French-Italian Public Consortium for Grapevine Genome Characterization."/>
            <person name="Jaillon O."/>
            <person name="Aury J.-M."/>
            <person name="Noel B."/>
            <person name="Policriti A."/>
            <person name="Clepet C."/>
            <person name="Casagrande A."/>
            <person name="Choisne N."/>
            <person name="Aubourg S."/>
            <person name="Vitulo N."/>
            <person name="Jubin C."/>
            <person name="Vezzi A."/>
            <person name="Legeai F."/>
            <person name="Hugueney P."/>
            <person name="Dasilva C."/>
            <person name="Horner D."/>
            <person name="Mica E."/>
            <person name="Jublot D."/>
            <person name="Poulain J."/>
            <person name="Bruyere C."/>
            <person name="Billault A."/>
            <person name="Segurens B."/>
            <person name="Gouyvenoux M."/>
            <person name="Ugarte E."/>
            <person name="Cattonaro F."/>
            <person name="Anthouard V."/>
            <person name="Vico V."/>
            <person name="Del Fabbro C."/>
            <person name="Alaux M."/>
            <person name="Di Gaspero G."/>
            <person name="Dumas V."/>
            <person name="Felice N."/>
            <person name="Paillard S."/>
            <person name="Juman I."/>
            <person name="Moroldo M."/>
            <person name="Scalabrin S."/>
            <person name="Canaguier A."/>
            <person name="Le Clainche I."/>
            <person name="Malacrida G."/>
            <person name="Durand E."/>
            <person name="Pesole G."/>
            <person name="Laucou V."/>
            <person name="Chatelet P."/>
            <person name="Merdinoglu D."/>
            <person name="Delledonne M."/>
            <person name="Pezzotti M."/>
            <person name="Lecharny A."/>
            <person name="Scarpelli C."/>
            <person name="Artiguenave F."/>
            <person name="Pe M.E."/>
            <person name="Valle G."/>
            <person name="Morgante M."/>
            <person name="Caboche M."/>
            <person name="Adam-Blondon A.-F."/>
            <person name="Weissenbach J."/>
            <person name="Quetier F."/>
            <person name="Wincker P."/>
        </authorList>
    </citation>
    <scope>NUCLEOTIDE SEQUENCE [LARGE SCALE GENOMIC DNA]</scope>
    <source>
        <strain evidence="10">cv. Pinot noir / PN40024</strain>
    </source>
</reference>
<protein>
    <recommendedName>
        <fullName evidence="8">V-type proton ATPase subunit a</fullName>
    </recommendedName>
</protein>
<dbReference type="PaxDb" id="29760-VIT_13s0175g00200.t01"/>
<proteinExistence type="inferred from homology"/>
<dbReference type="eggNOG" id="KOG2189">
    <property type="taxonomic scope" value="Eukaryota"/>
</dbReference>
<evidence type="ECO:0000256" key="8">
    <source>
        <dbReference type="RuleBase" id="RU361189"/>
    </source>
</evidence>
<keyword evidence="4 8" id="KW-0812">Transmembrane</keyword>
<name>F6I763_VITVI</name>
<evidence type="ECO:0000256" key="3">
    <source>
        <dbReference type="ARBA" id="ARBA00022448"/>
    </source>
</evidence>
<dbReference type="PANTHER" id="PTHR11629:SF72">
    <property type="entry name" value="V-TYPE PROTON ATPASE SUBUNIT A1"/>
    <property type="match status" value="1"/>
</dbReference>
<organism evidence="9 10">
    <name type="scientific">Vitis vinifera</name>
    <name type="common">Grape</name>
    <dbReference type="NCBI Taxonomy" id="29760"/>
    <lineage>
        <taxon>Eukaryota</taxon>
        <taxon>Viridiplantae</taxon>
        <taxon>Streptophyta</taxon>
        <taxon>Embryophyta</taxon>
        <taxon>Tracheophyta</taxon>
        <taxon>Spermatophyta</taxon>
        <taxon>Magnoliopsida</taxon>
        <taxon>eudicotyledons</taxon>
        <taxon>Gunneridae</taxon>
        <taxon>Pentapetalae</taxon>
        <taxon>rosids</taxon>
        <taxon>Vitales</taxon>
        <taxon>Vitaceae</taxon>
        <taxon>Viteae</taxon>
        <taxon>Vitis</taxon>
    </lineage>
</organism>
<sequence>MLKFDVTKKCLVGEGWCPIFAKAQIQEALQHATFDSNSQVGIIYHVMDAVEPPPTYFRTNRFTNAFQEIVDAYGISFAFFELSQNEDVYFVWGDPDEHRNCIYLNAHFFGSSLDIRFQFVLQMIFLNRLFGYLLLLIIIKWCTGSQSDLYHRPLQLIQLLVSYCSSMDALSKTFYFEAASFGGVSRSYLWDT</sequence>
<evidence type="ECO:0000256" key="2">
    <source>
        <dbReference type="ARBA" id="ARBA00009904"/>
    </source>
</evidence>
<dbReference type="HOGENOM" id="CLU_1417448_0_0_1"/>
<evidence type="ECO:0000313" key="9">
    <source>
        <dbReference type="EMBL" id="CCB62781.1"/>
    </source>
</evidence>
<evidence type="ECO:0000256" key="7">
    <source>
        <dbReference type="ARBA" id="ARBA00023136"/>
    </source>
</evidence>
<feature type="transmembrane region" description="Helical" evidence="8">
    <location>
        <begin position="119"/>
        <end position="139"/>
    </location>
</feature>
<comment type="similarity">
    <text evidence="2 8">Belongs to the V-ATPase 116 kDa subunit family.</text>
</comment>
<dbReference type="Proteomes" id="UP000009183">
    <property type="component" value="Chromosome 13"/>
</dbReference>
<dbReference type="Pfam" id="PF01496">
    <property type="entry name" value="V_ATPase_I"/>
    <property type="match status" value="2"/>
</dbReference>
<dbReference type="InParanoid" id="F6I763"/>
<dbReference type="InterPro" id="IPR002490">
    <property type="entry name" value="V-ATPase_116kDa_su"/>
</dbReference>
<keyword evidence="10" id="KW-1185">Reference proteome</keyword>